<feature type="compositionally biased region" description="Basic and acidic residues" evidence="1">
    <location>
        <begin position="1"/>
        <end position="14"/>
    </location>
</feature>
<keyword evidence="4" id="KW-1185">Reference proteome</keyword>
<feature type="transmembrane region" description="Helical" evidence="2">
    <location>
        <begin position="131"/>
        <end position="158"/>
    </location>
</feature>
<evidence type="ECO:0000313" key="3">
    <source>
        <dbReference type="EMBL" id="OSS50044.1"/>
    </source>
</evidence>
<sequence length="249" mass="27434">MAYHKREPSKDITSHAHPTPLPTYFSQQLPRWTSKSSFEDQKAFEAKEEPSFGYTVRTDPIVPSYSHKTEPFYPHKTQPFPSHKTQPFHSHKAEPFIPGYSQFPAPMPRFDSIPLPPRPQRQRQLPRKAILIPWILAAVFFLTTLWFTSIALGVRLFMVMQPAASTPPVQEIRVFINGDVLQSTASAVISVPVLTAAGTAPTSTSGGIIVPTATGGLDTAAAKDFTTAAPLPRSLKARPTGFITIARMA</sequence>
<keyword evidence="2" id="KW-1133">Transmembrane helix</keyword>
<evidence type="ECO:0000313" key="4">
    <source>
        <dbReference type="Proteomes" id="UP000193240"/>
    </source>
</evidence>
<name>A0A1Y2M1P6_EPING</name>
<accession>A0A1Y2M1P6</accession>
<keyword evidence="2" id="KW-0472">Membrane</keyword>
<dbReference type="InParanoid" id="A0A1Y2M1P6"/>
<dbReference type="EMBL" id="KZ107842">
    <property type="protein sequence ID" value="OSS50044.1"/>
    <property type="molecule type" value="Genomic_DNA"/>
</dbReference>
<feature type="region of interest" description="Disordered" evidence="1">
    <location>
        <begin position="1"/>
        <end position="26"/>
    </location>
</feature>
<reference evidence="3 4" key="1">
    <citation type="journal article" date="2017" name="Genome Announc.">
        <title>Genome sequence of the saprophytic ascomycete Epicoccum nigrum ICMP 19927 strain isolated from New Zealand.</title>
        <authorList>
            <person name="Fokin M."/>
            <person name="Fleetwood D."/>
            <person name="Weir B.S."/>
            <person name="Villas-Boas S.G."/>
        </authorList>
    </citation>
    <scope>NUCLEOTIDE SEQUENCE [LARGE SCALE GENOMIC DNA]</scope>
    <source>
        <strain evidence="3 4">ICMP 19927</strain>
    </source>
</reference>
<organism evidence="3 4">
    <name type="scientific">Epicoccum nigrum</name>
    <name type="common">Soil fungus</name>
    <name type="synonym">Epicoccum purpurascens</name>
    <dbReference type="NCBI Taxonomy" id="105696"/>
    <lineage>
        <taxon>Eukaryota</taxon>
        <taxon>Fungi</taxon>
        <taxon>Dikarya</taxon>
        <taxon>Ascomycota</taxon>
        <taxon>Pezizomycotina</taxon>
        <taxon>Dothideomycetes</taxon>
        <taxon>Pleosporomycetidae</taxon>
        <taxon>Pleosporales</taxon>
        <taxon>Pleosporineae</taxon>
        <taxon>Didymellaceae</taxon>
        <taxon>Epicoccum</taxon>
    </lineage>
</organism>
<keyword evidence="2" id="KW-0812">Transmembrane</keyword>
<dbReference type="AlphaFoldDB" id="A0A1Y2M1P6"/>
<evidence type="ECO:0000256" key="2">
    <source>
        <dbReference type="SAM" id="Phobius"/>
    </source>
</evidence>
<protein>
    <submittedName>
        <fullName evidence="3">Uncharacterized protein</fullName>
    </submittedName>
</protein>
<proteinExistence type="predicted"/>
<gene>
    <name evidence="3" type="ORF">B5807_05084</name>
</gene>
<dbReference type="Proteomes" id="UP000193240">
    <property type="component" value="Unassembled WGS sequence"/>
</dbReference>
<evidence type="ECO:0000256" key="1">
    <source>
        <dbReference type="SAM" id="MobiDB-lite"/>
    </source>
</evidence>